<accession>A0A8C6ULV8</accession>
<dbReference type="Proteomes" id="UP000694523">
    <property type="component" value="Unplaced"/>
</dbReference>
<feature type="domain" description="Alpha-carbonic anhydrase" evidence="2">
    <location>
        <begin position="1"/>
        <end position="114"/>
    </location>
</feature>
<dbReference type="PROSITE" id="PS51144">
    <property type="entry name" value="ALPHA_CA_2"/>
    <property type="match status" value="1"/>
</dbReference>
<keyword evidence="4" id="KW-1185">Reference proteome</keyword>
<keyword evidence="1" id="KW-1133">Transmembrane helix</keyword>
<keyword evidence="1" id="KW-0472">Membrane</keyword>
<dbReference type="SUPFAM" id="SSF51069">
    <property type="entry name" value="Carbonic anhydrase"/>
    <property type="match status" value="1"/>
</dbReference>
<dbReference type="InterPro" id="IPR001148">
    <property type="entry name" value="CA_dom"/>
</dbReference>
<name>A0A8C6ULV8_9GOBI</name>
<evidence type="ECO:0000313" key="4">
    <source>
        <dbReference type="Proteomes" id="UP000694523"/>
    </source>
</evidence>
<reference evidence="3" key="1">
    <citation type="submission" date="2025-08" db="UniProtKB">
        <authorList>
            <consortium name="Ensembl"/>
        </authorList>
    </citation>
    <scope>IDENTIFICATION</scope>
</reference>
<evidence type="ECO:0000259" key="2">
    <source>
        <dbReference type="PROSITE" id="PS51144"/>
    </source>
</evidence>
<dbReference type="Gene3D" id="3.10.200.10">
    <property type="entry name" value="Alpha carbonic anhydrase"/>
    <property type="match status" value="1"/>
</dbReference>
<evidence type="ECO:0000313" key="3">
    <source>
        <dbReference type="Ensembl" id="ENSNMLP00000036433.1"/>
    </source>
</evidence>
<keyword evidence="1" id="KW-0812">Transmembrane</keyword>
<reference evidence="3" key="2">
    <citation type="submission" date="2025-09" db="UniProtKB">
        <authorList>
            <consortium name="Ensembl"/>
        </authorList>
    </citation>
    <scope>IDENTIFICATION</scope>
</reference>
<proteinExistence type="predicted"/>
<sequence length="138" mass="15252">IQMHIVMKKKDSTLNGALASGSGSAGILCGGNVYKQQYVIFLGAQVNFTSEVSLDDLLGDVNRDSCNEAVVWTVFKHSITVDHTLMLMFPTEMDYHDVYRPAQSLHNRTITYRSVASAPNIPTVLVLLLTASCIFLWN</sequence>
<dbReference type="AlphaFoldDB" id="A0A8C6ULV8"/>
<dbReference type="InterPro" id="IPR036398">
    <property type="entry name" value="CA_dom_sf"/>
</dbReference>
<protein>
    <recommendedName>
        <fullName evidence="2">Alpha-carbonic anhydrase domain-containing protein</fullName>
    </recommendedName>
</protein>
<organism evidence="3 4">
    <name type="scientific">Neogobius melanostomus</name>
    <name type="common">round goby</name>
    <dbReference type="NCBI Taxonomy" id="47308"/>
    <lineage>
        <taxon>Eukaryota</taxon>
        <taxon>Metazoa</taxon>
        <taxon>Chordata</taxon>
        <taxon>Craniata</taxon>
        <taxon>Vertebrata</taxon>
        <taxon>Euteleostomi</taxon>
        <taxon>Actinopterygii</taxon>
        <taxon>Neopterygii</taxon>
        <taxon>Teleostei</taxon>
        <taxon>Neoteleostei</taxon>
        <taxon>Acanthomorphata</taxon>
        <taxon>Gobiaria</taxon>
        <taxon>Gobiiformes</taxon>
        <taxon>Gobioidei</taxon>
        <taxon>Gobiidae</taxon>
        <taxon>Benthophilinae</taxon>
        <taxon>Neogobiini</taxon>
        <taxon>Neogobius</taxon>
    </lineage>
</organism>
<dbReference type="Ensembl" id="ENSNMLT00000040584.1">
    <property type="protein sequence ID" value="ENSNMLP00000036433.1"/>
    <property type="gene ID" value="ENSNMLG00000022602.1"/>
</dbReference>
<feature type="transmembrane region" description="Helical" evidence="1">
    <location>
        <begin position="118"/>
        <end position="137"/>
    </location>
</feature>
<evidence type="ECO:0000256" key="1">
    <source>
        <dbReference type="SAM" id="Phobius"/>
    </source>
</evidence>
<dbReference type="Pfam" id="PF00194">
    <property type="entry name" value="Carb_anhydrase"/>
    <property type="match status" value="1"/>
</dbReference>